<gene>
    <name evidence="1" type="ORF">NCTC11391_01445</name>
</gene>
<proteinExistence type="predicted"/>
<keyword evidence="2" id="KW-1185">Reference proteome</keyword>
<dbReference type="InterPro" id="IPR036388">
    <property type="entry name" value="WH-like_DNA-bd_sf"/>
</dbReference>
<dbReference type="InterPro" id="IPR013324">
    <property type="entry name" value="RNA_pol_sigma_r3/r4-like"/>
</dbReference>
<evidence type="ECO:0000313" key="1">
    <source>
        <dbReference type="EMBL" id="SUN36406.1"/>
    </source>
</evidence>
<dbReference type="Gene3D" id="1.10.10.10">
    <property type="entry name" value="Winged helix-like DNA-binding domain superfamily/Winged helix DNA-binding domain"/>
    <property type="match status" value="1"/>
</dbReference>
<dbReference type="AlphaFoldDB" id="A0A380JG68"/>
<dbReference type="RefSeq" id="WP_002998364.1">
    <property type="nucleotide sequence ID" value="NZ_UHFA01000002.1"/>
</dbReference>
<dbReference type="OrthoDB" id="2237558at2"/>
<name>A0A380JG68_STRDO</name>
<sequence>MANKVENKRNANITKAVKAGDWSSVDKLLSQPFENLKRKDKDYSLSSLNAEVQTEGEYTEVMDLYADNTFNPIEELLIKERNERLYNALSKLSEDDRHIFLAITLHGTSALQLTQETKYKSHKTVQSHYLKALEALKDELKNYF</sequence>
<evidence type="ECO:0000313" key="2">
    <source>
        <dbReference type="Proteomes" id="UP000254082"/>
    </source>
</evidence>
<reference evidence="1 2" key="1">
    <citation type="submission" date="2018-06" db="EMBL/GenBank/DDBJ databases">
        <authorList>
            <consortium name="Pathogen Informatics"/>
            <person name="Doyle S."/>
        </authorList>
    </citation>
    <scope>NUCLEOTIDE SEQUENCE [LARGE SCALE GENOMIC DNA]</scope>
    <source>
        <strain evidence="2">NCTC 11391</strain>
    </source>
</reference>
<dbReference type="SUPFAM" id="SSF88659">
    <property type="entry name" value="Sigma3 and sigma4 domains of RNA polymerase sigma factors"/>
    <property type="match status" value="1"/>
</dbReference>
<organism evidence="1 2">
    <name type="scientific">Streptococcus downei MFe28</name>
    <dbReference type="NCBI Taxonomy" id="764290"/>
    <lineage>
        <taxon>Bacteria</taxon>
        <taxon>Bacillati</taxon>
        <taxon>Bacillota</taxon>
        <taxon>Bacilli</taxon>
        <taxon>Lactobacillales</taxon>
        <taxon>Streptococcaceae</taxon>
        <taxon>Streptococcus</taxon>
    </lineage>
</organism>
<dbReference type="Proteomes" id="UP000254082">
    <property type="component" value="Unassembled WGS sequence"/>
</dbReference>
<accession>A0A380JG68</accession>
<protein>
    <submittedName>
        <fullName evidence="1">RNA polymerase sigma factor</fullName>
    </submittedName>
</protein>
<dbReference type="EMBL" id="UHFA01000002">
    <property type="protein sequence ID" value="SUN36406.1"/>
    <property type="molecule type" value="Genomic_DNA"/>
</dbReference>